<dbReference type="EMBL" id="RSCD01000025">
    <property type="protein sequence ID" value="RSH83037.1"/>
    <property type="molecule type" value="Genomic_DNA"/>
</dbReference>
<keyword evidence="3" id="KW-1185">Reference proteome</keyword>
<proteinExistence type="predicted"/>
<dbReference type="SUPFAM" id="SSF51445">
    <property type="entry name" value="(Trans)glycosidases"/>
    <property type="match status" value="1"/>
</dbReference>
<dbReference type="InterPro" id="IPR017853">
    <property type="entry name" value="GH"/>
</dbReference>
<feature type="chain" id="PRO_5019289543" evidence="1">
    <location>
        <begin position="23"/>
        <end position="97"/>
    </location>
</feature>
<organism evidence="2 3">
    <name type="scientific">Saitozyma podzolica</name>
    <dbReference type="NCBI Taxonomy" id="1890683"/>
    <lineage>
        <taxon>Eukaryota</taxon>
        <taxon>Fungi</taxon>
        <taxon>Dikarya</taxon>
        <taxon>Basidiomycota</taxon>
        <taxon>Agaricomycotina</taxon>
        <taxon>Tremellomycetes</taxon>
        <taxon>Tremellales</taxon>
        <taxon>Trimorphomycetaceae</taxon>
        <taxon>Saitozyma</taxon>
    </lineage>
</organism>
<dbReference type="Proteomes" id="UP000279259">
    <property type="component" value="Unassembled WGS sequence"/>
</dbReference>
<protein>
    <submittedName>
        <fullName evidence="2">Exo-1,3-beta-glucanase</fullName>
    </submittedName>
</protein>
<reference evidence="2 3" key="1">
    <citation type="submission" date="2018-11" db="EMBL/GenBank/DDBJ databases">
        <title>Genome sequence of Saitozyma podzolica DSM 27192.</title>
        <authorList>
            <person name="Aliyu H."/>
            <person name="Gorte O."/>
            <person name="Ochsenreither K."/>
        </authorList>
    </citation>
    <scope>NUCLEOTIDE SEQUENCE [LARGE SCALE GENOMIC DNA]</scope>
    <source>
        <strain evidence="2 3">DSM 27192</strain>
    </source>
</reference>
<evidence type="ECO:0000313" key="3">
    <source>
        <dbReference type="Proteomes" id="UP000279259"/>
    </source>
</evidence>
<evidence type="ECO:0000313" key="2">
    <source>
        <dbReference type="EMBL" id="RSH83037.1"/>
    </source>
</evidence>
<dbReference type="Gene3D" id="3.20.20.80">
    <property type="entry name" value="Glycosidases"/>
    <property type="match status" value="1"/>
</dbReference>
<keyword evidence="1" id="KW-0732">Signal</keyword>
<dbReference type="AlphaFoldDB" id="A0A427XW52"/>
<dbReference type="OrthoDB" id="62120at2759"/>
<feature type="signal peptide" evidence="1">
    <location>
        <begin position="1"/>
        <end position="22"/>
    </location>
</feature>
<dbReference type="STRING" id="1890683.A0A427XW52"/>
<sequence>MLGSSIVAFSALLLPLALRVNAAPLEERDVNIGWSYGSEKIRGVNNGGPSLFQNTGNDAIVDEWTFGQYQDYNRAHSALVDHWNTRITDDDFAQIAA</sequence>
<name>A0A427XW52_9TREE</name>
<gene>
    <name evidence="2" type="primary">EXG1_2</name>
    <name evidence="2" type="ORF">EHS25_005747</name>
</gene>
<evidence type="ECO:0000256" key="1">
    <source>
        <dbReference type="SAM" id="SignalP"/>
    </source>
</evidence>
<accession>A0A427XW52</accession>
<comment type="caution">
    <text evidence="2">The sequence shown here is derived from an EMBL/GenBank/DDBJ whole genome shotgun (WGS) entry which is preliminary data.</text>
</comment>